<keyword evidence="7" id="KW-0902">Two-component regulatory system</keyword>
<dbReference type="SMART" id="SM00388">
    <property type="entry name" value="HisKA"/>
    <property type="match status" value="1"/>
</dbReference>
<gene>
    <name evidence="11" type="ORF">FYJ84_10530</name>
</gene>
<dbReference type="GO" id="GO:0016036">
    <property type="term" value="P:cellular response to phosphate starvation"/>
    <property type="evidence" value="ECO:0007669"/>
    <property type="project" value="TreeGrafter"/>
</dbReference>
<evidence type="ECO:0000313" key="11">
    <source>
        <dbReference type="EMBL" id="MSU09422.1"/>
    </source>
</evidence>
<evidence type="ECO:0000256" key="1">
    <source>
        <dbReference type="ARBA" id="ARBA00000085"/>
    </source>
</evidence>
<proteinExistence type="predicted"/>
<sequence length="408" mass="45341">MFLLFALLIVLSYRGMIWAVSSEQARELSSTVQDVASGEALMMQSNFFPDDLGYRERMFFYAYDNTGELRHFSRAPQRLEDEVLELIRHGNVPFSDVAVFEHEGNPDKVIMMTAAYVKINGQNVGVVYLGKDINALYKGLTKFSYFLGIVALVALVLAAMAGYYIAGCVMAPMQAAYDRQKQFTADASHELRTPLSVVMASADLLSNDPAVQSPFLRQVLDDVKDEVKKMSKLVGDLLIIARSDNNVESLNMQEFDMSASLRQVLRNMQPLAEQKDIALVGNIAESILWVGDEQKISQLITILVDNAVKYTQNYGTVTVTAEVPRGKKLRFSVADNGIGLAKEDKEKIFGRFYRVDKARSRQMGGNGLGLAIAKDIVDVHHGYIYVDSELGKGTTFTVELSLPKKMGK</sequence>
<comment type="catalytic activity">
    <reaction evidence="1">
        <text>ATP + protein L-histidine = ADP + protein N-phospho-L-histidine.</text>
        <dbReference type="EC" id="2.7.13.3"/>
    </reaction>
</comment>
<dbReference type="AlphaFoldDB" id="A0A6I2UK66"/>
<dbReference type="EMBL" id="VUNR01000023">
    <property type="protein sequence ID" value="MSU09422.1"/>
    <property type="molecule type" value="Genomic_DNA"/>
</dbReference>
<dbReference type="SUPFAM" id="SSF55874">
    <property type="entry name" value="ATPase domain of HSP90 chaperone/DNA topoisomerase II/histidine kinase"/>
    <property type="match status" value="1"/>
</dbReference>
<comment type="subcellular location">
    <subcellularLocation>
        <location evidence="2">Membrane</location>
    </subcellularLocation>
</comment>
<dbReference type="FunFam" id="1.10.287.130:FF:000001">
    <property type="entry name" value="Two-component sensor histidine kinase"/>
    <property type="match status" value="1"/>
</dbReference>
<evidence type="ECO:0000256" key="5">
    <source>
        <dbReference type="ARBA" id="ARBA00022679"/>
    </source>
</evidence>
<evidence type="ECO:0000256" key="9">
    <source>
        <dbReference type="SAM" id="Phobius"/>
    </source>
</evidence>
<dbReference type="EC" id="2.7.13.3" evidence="3"/>
<evidence type="ECO:0000256" key="7">
    <source>
        <dbReference type="ARBA" id="ARBA00023012"/>
    </source>
</evidence>
<dbReference type="GO" id="GO:0000155">
    <property type="term" value="F:phosphorelay sensor kinase activity"/>
    <property type="evidence" value="ECO:0007669"/>
    <property type="project" value="InterPro"/>
</dbReference>
<keyword evidence="6 11" id="KW-0418">Kinase</keyword>
<dbReference type="CDD" id="cd00082">
    <property type="entry name" value="HisKA"/>
    <property type="match status" value="1"/>
</dbReference>
<evidence type="ECO:0000256" key="3">
    <source>
        <dbReference type="ARBA" id="ARBA00012438"/>
    </source>
</evidence>
<protein>
    <recommendedName>
        <fullName evidence="3">histidine kinase</fullName>
        <ecNumber evidence="3">2.7.13.3</ecNumber>
    </recommendedName>
</protein>
<keyword evidence="8 9" id="KW-0472">Membrane</keyword>
<dbReference type="SUPFAM" id="SSF47384">
    <property type="entry name" value="Homodimeric domain of signal transducing histidine kinase"/>
    <property type="match status" value="1"/>
</dbReference>
<dbReference type="Gene3D" id="3.30.565.10">
    <property type="entry name" value="Histidine kinase-like ATPase, C-terminal domain"/>
    <property type="match status" value="1"/>
</dbReference>
<accession>A0A6I2UK66</accession>
<dbReference type="PROSITE" id="PS50109">
    <property type="entry name" value="HIS_KIN"/>
    <property type="match status" value="1"/>
</dbReference>
<dbReference type="PANTHER" id="PTHR45453">
    <property type="entry name" value="PHOSPHATE REGULON SENSOR PROTEIN PHOR"/>
    <property type="match status" value="1"/>
</dbReference>
<reference evidence="11 12" key="1">
    <citation type="submission" date="2019-08" db="EMBL/GenBank/DDBJ databases">
        <title>In-depth cultivation of the pig gut microbiome towards novel bacterial diversity and tailored functional studies.</title>
        <authorList>
            <person name="Wylensek D."/>
            <person name="Hitch T.C.A."/>
            <person name="Clavel T."/>
        </authorList>
    </citation>
    <scope>NUCLEOTIDE SEQUENCE [LARGE SCALE GENOMIC DNA]</scope>
    <source>
        <strain evidence="11 12">WCA-693-APC-5D-A</strain>
    </source>
</reference>
<dbReference type="InterPro" id="IPR003594">
    <property type="entry name" value="HATPase_dom"/>
</dbReference>
<feature type="transmembrane region" description="Helical" evidence="9">
    <location>
        <begin position="143"/>
        <end position="166"/>
    </location>
</feature>
<dbReference type="SMART" id="SM00387">
    <property type="entry name" value="HATPase_c"/>
    <property type="match status" value="1"/>
</dbReference>
<dbReference type="InterPro" id="IPR050351">
    <property type="entry name" value="BphY/WalK/GraS-like"/>
</dbReference>
<keyword evidence="12" id="KW-1185">Reference proteome</keyword>
<dbReference type="InterPro" id="IPR004358">
    <property type="entry name" value="Sig_transdc_His_kin-like_C"/>
</dbReference>
<dbReference type="PANTHER" id="PTHR45453:SF1">
    <property type="entry name" value="PHOSPHATE REGULON SENSOR PROTEIN PHOR"/>
    <property type="match status" value="1"/>
</dbReference>
<keyword evidence="9" id="KW-0812">Transmembrane</keyword>
<dbReference type="FunFam" id="3.30.565.10:FF:000006">
    <property type="entry name" value="Sensor histidine kinase WalK"/>
    <property type="match status" value="1"/>
</dbReference>
<dbReference type="GO" id="GO:0005886">
    <property type="term" value="C:plasma membrane"/>
    <property type="evidence" value="ECO:0007669"/>
    <property type="project" value="TreeGrafter"/>
</dbReference>
<dbReference type="GO" id="GO:0004721">
    <property type="term" value="F:phosphoprotein phosphatase activity"/>
    <property type="evidence" value="ECO:0007669"/>
    <property type="project" value="TreeGrafter"/>
</dbReference>
<dbReference type="PRINTS" id="PR00344">
    <property type="entry name" value="BCTRLSENSOR"/>
</dbReference>
<keyword evidence="5" id="KW-0808">Transferase</keyword>
<dbReference type="Pfam" id="PF00512">
    <property type="entry name" value="HisKA"/>
    <property type="match status" value="1"/>
</dbReference>
<evidence type="ECO:0000256" key="2">
    <source>
        <dbReference type="ARBA" id="ARBA00004370"/>
    </source>
</evidence>
<comment type="caution">
    <text evidence="11">The sequence shown here is derived from an EMBL/GenBank/DDBJ whole genome shotgun (WGS) entry which is preliminary data.</text>
</comment>
<name>A0A6I2UK66_9FIRM</name>
<evidence type="ECO:0000256" key="4">
    <source>
        <dbReference type="ARBA" id="ARBA00022553"/>
    </source>
</evidence>
<dbReference type="Pfam" id="PF02518">
    <property type="entry name" value="HATPase_c"/>
    <property type="match status" value="1"/>
</dbReference>
<dbReference type="CDD" id="cd00075">
    <property type="entry name" value="HATPase"/>
    <property type="match status" value="1"/>
</dbReference>
<dbReference type="InterPro" id="IPR005467">
    <property type="entry name" value="His_kinase_dom"/>
</dbReference>
<evidence type="ECO:0000313" key="12">
    <source>
        <dbReference type="Proteomes" id="UP000433181"/>
    </source>
</evidence>
<feature type="domain" description="Histidine kinase" evidence="10">
    <location>
        <begin position="186"/>
        <end position="404"/>
    </location>
</feature>
<evidence type="ECO:0000256" key="8">
    <source>
        <dbReference type="ARBA" id="ARBA00023136"/>
    </source>
</evidence>
<dbReference type="Proteomes" id="UP000433181">
    <property type="component" value="Unassembled WGS sequence"/>
</dbReference>
<organism evidence="11 12">
    <name type="scientific">Anaerovibrio slackiae</name>
    <dbReference type="NCBI Taxonomy" id="2652309"/>
    <lineage>
        <taxon>Bacteria</taxon>
        <taxon>Bacillati</taxon>
        <taxon>Bacillota</taxon>
        <taxon>Negativicutes</taxon>
        <taxon>Selenomonadales</taxon>
        <taxon>Selenomonadaceae</taxon>
        <taxon>Anaerovibrio</taxon>
    </lineage>
</organism>
<dbReference type="Gene3D" id="1.10.287.130">
    <property type="match status" value="1"/>
</dbReference>
<dbReference type="InterPro" id="IPR036097">
    <property type="entry name" value="HisK_dim/P_sf"/>
</dbReference>
<dbReference type="InterPro" id="IPR003661">
    <property type="entry name" value="HisK_dim/P_dom"/>
</dbReference>
<keyword evidence="4" id="KW-0597">Phosphoprotein</keyword>
<dbReference type="InterPro" id="IPR036890">
    <property type="entry name" value="HATPase_C_sf"/>
</dbReference>
<keyword evidence="9" id="KW-1133">Transmembrane helix</keyword>
<evidence type="ECO:0000256" key="6">
    <source>
        <dbReference type="ARBA" id="ARBA00022777"/>
    </source>
</evidence>
<evidence type="ECO:0000259" key="10">
    <source>
        <dbReference type="PROSITE" id="PS50109"/>
    </source>
</evidence>